<evidence type="ECO:0000313" key="3">
    <source>
        <dbReference type="Proteomes" id="UP000053647"/>
    </source>
</evidence>
<dbReference type="PANTHER" id="PTHR45527">
    <property type="entry name" value="NONRIBOSOMAL PEPTIDE SYNTHETASE"/>
    <property type="match status" value="1"/>
</dbReference>
<dbReference type="EMBL" id="KN819350">
    <property type="protein sequence ID" value="KIJ13622.1"/>
    <property type="molecule type" value="Genomic_DNA"/>
</dbReference>
<dbReference type="GO" id="GO:0043041">
    <property type="term" value="P:amino acid activation for nonribosomal peptide biosynthetic process"/>
    <property type="evidence" value="ECO:0007669"/>
    <property type="project" value="TreeGrafter"/>
</dbReference>
<keyword evidence="3" id="KW-1185">Reference proteome</keyword>
<keyword evidence="1" id="KW-0511">Multifunctional enzyme</keyword>
<proteinExistence type="predicted"/>
<dbReference type="GO" id="GO:0005737">
    <property type="term" value="C:cytoplasm"/>
    <property type="evidence" value="ECO:0007669"/>
    <property type="project" value="TreeGrafter"/>
</dbReference>
<reference evidence="3" key="2">
    <citation type="submission" date="2015-01" db="EMBL/GenBank/DDBJ databases">
        <title>Evolutionary Origins and Diversification of the Mycorrhizal Mutualists.</title>
        <authorList>
            <consortium name="DOE Joint Genome Institute"/>
            <consortium name="Mycorrhizal Genomics Consortium"/>
            <person name="Kohler A."/>
            <person name="Kuo A."/>
            <person name="Nagy L.G."/>
            <person name="Floudas D."/>
            <person name="Copeland A."/>
            <person name="Barry K.W."/>
            <person name="Cichocki N."/>
            <person name="Veneault-Fourrey C."/>
            <person name="LaButti K."/>
            <person name="Lindquist E.A."/>
            <person name="Lipzen A."/>
            <person name="Lundell T."/>
            <person name="Morin E."/>
            <person name="Murat C."/>
            <person name="Riley R."/>
            <person name="Ohm R."/>
            <person name="Sun H."/>
            <person name="Tunlid A."/>
            <person name="Henrissat B."/>
            <person name="Grigoriev I.V."/>
            <person name="Hibbett D.S."/>
            <person name="Martin F."/>
        </authorList>
    </citation>
    <scope>NUCLEOTIDE SEQUENCE [LARGE SCALE GENOMIC DNA]</scope>
    <source>
        <strain evidence="3">ATCC 200175</strain>
    </source>
</reference>
<dbReference type="InterPro" id="IPR042099">
    <property type="entry name" value="ANL_N_sf"/>
</dbReference>
<reference evidence="2 3" key="1">
    <citation type="submission" date="2014-06" db="EMBL/GenBank/DDBJ databases">
        <authorList>
            <consortium name="DOE Joint Genome Institute"/>
            <person name="Kuo A."/>
            <person name="Kohler A."/>
            <person name="Nagy L.G."/>
            <person name="Floudas D."/>
            <person name="Copeland A."/>
            <person name="Barry K.W."/>
            <person name="Cichocki N."/>
            <person name="Veneault-Fourrey C."/>
            <person name="LaButti K."/>
            <person name="Lindquist E.A."/>
            <person name="Lipzen A."/>
            <person name="Lundell T."/>
            <person name="Morin E."/>
            <person name="Murat C."/>
            <person name="Sun H."/>
            <person name="Tunlid A."/>
            <person name="Henrissat B."/>
            <person name="Grigoriev I.V."/>
            <person name="Hibbett D.S."/>
            <person name="Martin F."/>
            <person name="Nordberg H.P."/>
            <person name="Cantor M.N."/>
            <person name="Hua S.X."/>
        </authorList>
    </citation>
    <scope>NUCLEOTIDE SEQUENCE [LARGE SCALE GENOMIC DNA]</scope>
    <source>
        <strain evidence="2 3">ATCC 200175</strain>
    </source>
</reference>
<evidence type="ECO:0000256" key="1">
    <source>
        <dbReference type="ARBA" id="ARBA00023268"/>
    </source>
</evidence>
<dbReference type="GO" id="GO:0031177">
    <property type="term" value="F:phosphopantetheine binding"/>
    <property type="evidence" value="ECO:0007669"/>
    <property type="project" value="TreeGrafter"/>
</dbReference>
<dbReference type="SUPFAM" id="SSF56801">
    <property type="entry name" value="Acetyl-CoA synthetase-like"/>
    <property type="match status" value="1"/>
</dbReference>
<sequence length="323" mass="35236">MAPSLMRKFDRDFAGSFVACPSNGEVTYKDIVAQGDQAPLHAWRDGHGDHLSIGDEPPQVQVDCLAGEALGDNLFEHWSGRVTLDNVCGPTEASTDCTTCPVTPPSITGVIGRPLANFGTYILDKQLRWCRGVQPGPAVIRTAQDAPAIVGFVELKKEALQKLEEDNESSKISVTELRPRLMRSKTRAALRCLARSPAAGVNFLMAVQAAGVVSKTFNVHIGLSKIYLRPTTCELGTLVVDGMDQDSRAIMEAEDADADFLTEVLPIKKKGIKPRLYIVHDTTGMATPLMRLGAFMPRSDKLSDNHNTNIHFMKPTYTQCISL</sequence>
<evidence type="ECO:0000313" key="2">
    <source>
        <dbReference type="EMBL" id="KIJ13622.1"/>
    </source>
</evidence>
<gene>
    <name evidence="2" type="ORF">PAXINDRAFT_156449</name>
</gene>
<dbReference type="PANTHER" id="PTHR45527:SF1">
    <property type="entry name" value="FATTY ACID SYNTHASE"/>
    <property type="match status" value="1"/>
</dbReference>
<dbReference type="OrthoDB" id="10539057at2759"/>
<name>A0A0C9U1Y2_PAXIN</name>
<dbReference type="Gene3D" id="3.40.50.12780">
    <property type="entry name" value="N-terminal domain of ligase-like"/>
    <property type="match status" value="1"/>
</dbReference>
<dbReference type="GO" id="GO:0044550">
    <property type="term" value="P:secondary metabolite biosynthetic process"/>
    <property type="evidence" value="ECO:0007669"/>
    <property type="project" value="TreeGrafter"/>
</dbReference>
<protein>
    <submittedName>
        <fullName evidence="2">Uncharacterized protein</fullName>
    </submittedName>
</protein>
<dbReference type="HOGENOM" id="CLU_860804_0_0_1"/>
<dbReference type="AlphaFoldDB" id="A0A0C9U1Y2"/>
<accession>A0A0C9U1Y2</accession>
<organism evidence="2 3">
    <name type="scientific">Paxillus involutus ATCC 200175</name>
    <dbReference type="NCBI Taxonomy" id="664439"/>
    <lineage>
        <taxon>Eukaryota</taxon>
        <taxon>Fungi</taxon>
        <taxon>Dikarya</taxon>
        <taxon>Basidiomycota</taxon>
        <taxon>Agaricomycotina</taxon>
        <taxon>Agaricomycetes</taxon>
        <taxon>Agaricomycetidae</taxon>
        <taxon>Boletales</taxon>
        <taxon>Paxilineae</taxon>
        <taxon>Paxillaceae</taxon>
        <taxon>Paxillus</taxon>
    </lineage>
</organism>
<dbReference type="Proteomes" id="UP000053647">
    <property type="component" value="Unassembled WGS sequence"/>
</dbReference>